<dbReference type="GeneID" id="54573174"/>
<keyword evidence="3" id="KW-1185">Reference proteome</keyword>
<feature type="region of interest" description="Disordered" evidence="1">
    <location>
        <begin position="68"/>
        <end position="95"/>
    </location>
</feature>
<reference evidence="2" key="1">
    <citation type="journal article" date="2020" name="Stud. Mycol.">
        <title>101 Dothideomycetes genomes: a test case for predicting lifestyles and emergence of pathogens.</title>
        <authorList>
            <person name="Haridas S."/>
            <person name="Albert R."/>
            <person name="Binder M."/>
            <person name="Bloem J."/>
            <person name="Labutti K."/>
            <person name="Salamov A."/>
            <person name="Andreopoulos B."/>
            <person name="Baker S."/>
            <person name="Barry K."/>
            <person name="Bills G."/>
            <person name="Bluhm B."/>
            <person name="Cannon C."/>
            <person name="Castanera R."/>
            <person name="Culley D."/>
            <person name="Daum C."/>
            <person name="Ezra D."/>
            <person name="Gonzalez J."/>
            <person name="Henrissat B."/>
            <person name="Kuo A."/>
            <person name="Liang C."/>
            <person name="Lipzen A."/>
            <person name="Lutzoni F."/>
            <person name="Magnuson J."/>
            <person name="Mondo S."/>
            <person name="Nolan M."/>
            <person name="Ohm R."/>
            <person name="Pangilinan J."/>
            <person name="Park H.-J."/>
            <person name="Ramirez L."/>
            <person name="Alfaro M."/>
            <person name="Sun H."/>
            <person name="Tritt A."/>
            <person name="Yoshinaga Y."/>
            <person name="Zwiers L.-H."/>
            <person name="Turgeon B."/>
            <person name="Goodwin S."/>
            <person name="Spatafora J."/>
            <person name="Crous P."/>
            <person name="Grigoriev I."/>
        </authorList>
    </citation>
    <scope>NUCLEOTIDE SEQUENCE</scope>
    <source>
        <strain evidence="2">CBS 122368</strain>
    </source>
</reference>
<gene>
    <name evidence="2" type="ORF">BU26DRAFT_142893</name>
</gene>
<evidence type="ECO:0000313" key="3">
    <source>
        <dbReference type="Proteomes" id="UP000800094"/>
    </source>
</evidence>
<dbReference type="EMBL" id="ML987190">
    <property type="protein sequence ID" value="KAF2254652.1"/>
    <property type="molecule type" value="Genomic_DNA"/>
</dbReference>
<protein>
    <submittedName>
        <fullName evidence="2">Uncharacterized protein</fullName>
    </submittedName>
</protein>
<dbReference type="RefSeq" id="XP_033689656.1">
    <property type="nucleotide sequence ID" value="XM_033819844.1"/>
</dbReference>
<dbReference type="Proteomes" id="UP000800094">
    <property type="component" value="Unassembled WGS sequence"/>
</dbReference>
<dbReference type="AlphaFoldDB" id="A0A6A6IXJ0"/>
<organism evidence="2 3">
    <name type="scientific">Trematosphaeria pertusa</name>
    <dbReference type="NCBI Taxonomy" id="390896"/>
    <lineage>
        <taxon>Eukaryota</taxon>
        <taxon>Fungi</taxon>
        <taxon>Dikarya</taxon>
        <taxon>Ascomycota</taxon>
        <taxon>Pezizomycotina</taxon>
        <taxon>Dothideomycetes</taxon>
        <taxon>Pleosporomycetidae</taxon>
        <taxon>Pleosporales</taxon>
        <taxon>Massarineae</taxon>
        <taxon>Trematosphaeriaceae</taxon>
        <taxon>Trematosphaeria</taxon>
    </lineage>
</organism>
<feature type="compositionally biased region" description="Polar residues" evidence="1">
    <location>
        <begin position="79"/>
        <end position="95"/>
    </location>
</feature>
<proteinExistence type="predicted"/>
<evidence type="ECO:0000313" key="2">
    <source>
        <dbReference type="EMBL" id="KAF2254652.1"/>
    </source>
</evidence>
<name>A0A6A6IXJ0_9PLEO</name>
<sequence>MAVHDCITCVARSITKTGAVFPRSRGWLLWEAHASRNLTTHIAPFRPLRCTTSTSEWTSIHFTILSSESDQKTHRAEQGAQQPRKSPQLHSSTLTTPLQKVHLTFTYRQISLPHHSLPS</sequence>
<evidence type="ECO:0000256" key="1">
    <source>
        <dbReference type="SAM" id="MobiDB-lite"/>
    </source>
</evidence>
<accession>A0A6A6IXJ0</accession>